<name>A0AAW9Q775_9CYAN</name>
<evidence type="ECO:0000259" key="1">
    <source>
        <dbReference type="Pfam" id="PF18480"/>
    </source>
</evidence>
<reference evidence="2" key="1">
    <citation type="submission" date="2024-01" db="EMBL/GenBank/DDBJ databases">
        <title>Bank of Algae and Cyanobacteria of the Azores (BACA) strain genomes.</title>
        <authorList>
            <person name="Luz R."/>
            <person name="Cordeiro R."/>
            <person name="Fonseca A."/>
            <person name="Goncalves V."/>
        </authorList>
    </citation>
    <scope>NUCLEOTIDE SEQUENCE</scope>
    <source>
        <strain evidence="2">BACA0141</strain>
    </source>
</reference>
<dbReference type="RefSeq" id="WP_330486240.1">
    <property type="nucleotide sequence ID" value="NZ_JAZBJZ010000173.1"/>
</dbReference>
<comment type="caution">
    <text evidence="2">The sequence shown here is derived from an EMBL/GenBank/DDBJ whole genome shotgun (WGS) entry which is preliminary data.</text>
</comment>
<dbReference type="Pfam" id="PF18480">
    <property type="entry name" value="DUF5615"/>
    <property type="match status" value="1"/>
</dbReference>
<gene>
    <name evidence="2" type="ORF">V2H45_23970</name>
</gene>
<dbReference type="Proteomes" id="UP001333818">
    <property type="component" value="Unassembled WGS sequence"/>
</dbReference>
<evidence type="ECO:0000313" key="3">
    <source>
        <dbReference type="Proteomes" id="UP001333818"/>
    </source>
</evidence>
<accession>A0AAW9Q775</accession>
<evidence type="ECO:0000313" key="2">
    <source>
        <dbReference type="EMBL" id="MEE3719804.1"/>
    </source>
</evidence>
<organism evidence="2 3">
    <name type="scientific">Tumidithrix elongata BACA0141</name>
    <dbReference type="NCBI Taxonomy" id="2716417"/>
    <lineage>
        <taxon>Bacteria</taxon>
        <taxon>Bacillati</taxon>
        <taxon>Cyanobacteriota</taxon>
        <taxon>Cyanophyceae</taxon>
        <taxon>Pseudanabaenales</taxon>
        <taxon>Pseudanabaenaceae</taxon>
        <taxon>Tumidithrix</taxon>
        <taxon>Tumidithrix elongata</taxon>
    </lineage>
</organism>
<feature type="domain" description="DUF5615" evidence="1">
    <location>
        <begin position="5"/>
        <end position="79"/>
    </location>
</feature>
<sequence>MAIALYMDENVPRQILLGLRLRGVDVLSVQEDGRSGDPDPSVLARANELQRVLFTRDDDFLAIASQLLQQEISFIGLIYAAQQLVSIGDCVRDLELIAKVSDLTDFSNHVQFLPL</sequence>
<dbReference type="InterPro" id="IPR041049">
    <property type="entry name" value="DUF5615"/>
</dbReference>
<keyword evidence="3" id="KW-1185">Reference proteome</keyword>
<proteinExistence type="predicted"/>
<dbReference type="EMBL" id="JAZBJZ010000173">
    <property type="protein sequence ID" value="MEE3719804.1"/>
    <property type="molecule type" value="Genomic_DNA"/>
</dbReference>
<protein>
    <submittedName>
        <fullName evidence="2">DUF5615 family PIN-like protein</fullName>
    </submittedName>
</protein>
<dbReference type="AlphaFoldDB" id="A0AAW9Q775"/>